<feature type="transmembrane region" description="Helical" evidence="6">
    <location>
        <begin position="422"/>
        <end position="442"/>
    </location>
</feature>
<dbReference type="EMBL" id="JACAZH010000002">
    <property type="protein sequence ID" value="KAF7374398.1"/>
    <property type="molecule type" value="Genomic_DNA"/>
</dbReference>
<dbReference type="GO" id="GO:0016020">
    <property type="term" value="C:membrane"/>
    <property type="evidence" value="ECO:0007669"/>
    <property type="project" value="UniProtKB-SubCell"/>
</dbReference>
<gene>
    <name evidence="8" type="ORF">MSAN_00323800</name>
</gene>
<feature type="transmembrane region" description="Helical" evidence="6">
    <location>
        <begin position="190"/>
        <end position="211"/>
    </location>
</feature>
<feature type="transmembrane region" description="Helical" evidence="6">
    <location>
        <begin position="97"/>
        <end position="115"/>
    </location>
</feature>
<evidence type="ECO:0000256" key="1">
    <source>
        <dbReference type="ARBA" id="ARBA00004141"/>
    </source>
</evidence>
<dbReference type="PANTHER" id="PTHR43791:SF85">
    <property type="entry name" value="TRANSPORTER, PUTATIVE (AFU_ORTHOLOGUE AFUA_6G00710)-RELATED"/>
    <property type="match status" value="1"/>
</dbReference>
<keyword evidence="5 6" id="KW-0472">Membrane</keyword>
<evidence type="ECO:0000259" key="7">
    <source>
        <dbReference type="PROSITE" id="PS50850"/>
    </source>
</evidence>
<dbReference type="FunFam" id="1.20.1250.20:FF:000034">
    <property type="entry name" value="MFS general substrate transporter"/>
    <property type="match status" value="1"/>
</dbReference>
<evidence type="ECO:0000313" key="9">
    <source>
        <dbReference type="Proteomes" id="UP000623467"/>
    </source>
</evidence>
<dbReference type="Proteomes" id="UP000623467">
    <property type="component" value="Unassembled WGS sequence"/>
</dbReference>
<dbReference type="InterPro" id="IPR036259">
    <property type="entry name" value="MFS_trans_sf"/>
</dbReference>
<feature type="transmembrane region" description="Helical" evidence="6">
    <location>
        <begin position="385"/>
        <end position="407"/>
    </location>
</feature>
<feature type="transmembrane region" description="Helical" evidence="6">
    <location>
        <begin position="262"/>
        <end position="283"/>
    </location>
</feature>
<proteinExistence type="predicted"/>
<dbReference type="SUPFAM" id="SSF103473">
    <property type="entry name" value="MFS general substrate transporter"/>
    <property type="match status" value="1"/>
</dbReference>
<accession>A0A8H7DJB3</accession>
<keyword evidence="2" id="KW-0813">Transport</keyword>
<feature type="transmembrane region" description="Helical" evidence="6">
    <location>
        <begin position="351"/>
        <end position="373"/>
    </location>
</feature>
<feature type="transmembrane region" description="Helical" evidence="6">
    <location>
        <begin position="156"/>
        <end position="178"/>
    </location>
</feature>
<evidence type="ECO:0000256" key="4">
    <source>
        <dbReference type="ARBA" id="ARBA00022989"/>
    </source>
</evidence>
<dbReference type="Pfam" id="PF07690">
    <property type="entry name" value="MFS_1"/>
    <property type="match status" value="1"/>
</dbReference>
<keyword evidence="9" id="KW-1185">Reference proteome</keyword>
<feature type="transmembrane region" description="Helical" evidence="6">
    <location>
        <begin position="295"/>
        <end position="319"/>
    </location>
</feature>
<sequence length="474" mass="51695">MAEKLTSQGDDTKNDNAILERTVWLKLDCWIIPVITIFYLLSFLDRTNIGNARIAGLQKNLNITNKEYTIALTLTYVAYVSSELPSNLVLKRIGPNIFLPTIMILWGLVATLQGVVTSYHGLLACRFFVGFLEGGVPGIVLYLSLFYPRQRLQTRIALFFSAASLSGAFSGILAFGIIQLDGKRGHSSAAWIFIIEGSITVACGLVAFFILPRSPTSARFLNAQEKDYIAEKLKEDQVMSKDPDVDAFSWSEVGRAFASPQVIMVGIIYFLNGVALYGLAYFTPSIVQSLGYTAAAAQLMTVPPFAVSALVTVAAALISDLYKCRGIVIIGGSVICIAGFGLFLGSTDRHVQYGSLFLSIPGTYLIQPALAAWNANNSAPYIRRATTMALGFMMTNSGGILATWLFGDISPPPRYEIATKTLLIFSVLMGLFSAVNMWYLSAQNKGKALARRLAECSADSEKMGDHSPWFVYSM</sequence>
<comment type="caution">
    <text evidence="8">The sequence shown here is derived from an EMBL/GenBank/DDBJ whole genome shotgun (WGS) entry which is preliminary data.</text>
</comment>
<evidence type="ECO:0000256" key="5">
    <source>
        <dbReference type="ARBA" id="ARBA00023136"/>
    </source>
</evidence>
<reference evidence="8" key="1">
    <citation type="submission" date="2020-05" db="EMBL/GenBank/DDBJ databases">
        <title>Mycena genomes resolve the evolution of fungal bioluminescence.</title>
        <authorList>
            <person name="Tsai I.J."/>
        </authorList>
    </citation>
    <scope>NUCLEOTIDE SEQUENCE</scope>
    <source>
        <strain evidence="8">160909Yilan</strain>
    </source>
</reference>
<dbReference type="PROSITE" id="PS50850">
    <property type="entry name" value="MFS"/>
    <property type="match status" value="1"/>
</dbReference>
<feature type="transmembrane region" description="Helical" evidence="6">
    <location>
        <begin position="23"/>
        <end position="44"/>
    </location>
</feature>
<dbReference type="OrthoDB" id="2985014at2759"/>
<evidence type="ECO:0000313" key="8">
    <source>
        <dbReference type="EMBL" id="KAF7374398.1"/>
    </source>
</evidence>
<keyword evidence="4 6" id="KW-1133">Transmembrane helix</keyword>
<dbReference type="PANTHER" id="PTHR43791">
    <property type="entry name" value="PERMEASE-RELATED"/>
    <property type="match status" value="1"/>
</dbReference>
<organism evidence="8 9">
    <name type="scientific">Mycena sanguinolenta</name>
    <dbReference type="NCBI Taxonomy" id="230812"/>
    <lineage>
        <taxon>Eukaryota</taxon>
        <taxon>Fungi</taxon>
        <taxon>Dikarya</taxon>
        <taxon>Basidiomycota</taxon>
        <taxon>Agaricomycotina</taxon>
        <taxon>Agaricomycetes</taxon>
        <taxon>Agaricomycetidae</taxon>
        <taxon>Agaricales</taxon>
        <taxon>Marasmiineae</taxon>
        <taxon>Mycenaceae</taxon>
        <taxon>Mycena</taxon>
    </lineage>
</organism>
<comment type="subcellular location">
    <subcellularLocation>
        <location evidence="1">Membrane</location>
        <topology evidence="1">Multi-pass membrane protein</topology>
    </subcellularLocation>
</comment>
<dbReference type="AlphaFoldDB" id="A0A8H7DJB3"/>
<evidence type="ECO:0000256" key="2">
    <source>
        <dbReference type="ARBA" id="ARBA00022448"/>
    </source>
</evidence>
<feature type="transmembrane region" description="Helical" evidence="6">
    <location>
        <begin position="121"/>
        <end position="144"/>
    </location>
</feature>
<dbReference type="GO" id="GO:0022857">
    <property type="term" value="F:transmembrane transporter activity"/>
    <property type="evidence" value="ECO:0007669"/>
    <property type="project" value="InterPro"/>
</dbReference>
<evidence type="ECO:0000256" key="3">
    <source>
        <dbReference type="ARBA" id="ARBA00022692"/>
    </source>
</evidence>
<dbReference type="InterPro" id="IPR020846">
    <property type="entry name" value="MFS_dom"/>
</dbReference>
<feature type="transmembrane region" description="Helical" evidence="6">
    <location>
        <begin position="326"/>
        <end position="345"/>
    </location>
</feature>
<name>A0A8H7DJB3_9AGAR</name>
<keyword evidence="3 6" id="KW-0812">Transmembrane</keyword>
<dbReference type="InterPro" id="IPR011701">
    <property type="entry name" value="MFS"/>
</dbReference>
<protein>
    <submittedName>
        <fullName evidence="8">MFS domain-containing protein</fullName>
    </submittedName>
</protein>
<dbReference type="FunFam" id="1.20.1250.20:FF:000013">
    <property type="entry name" value="MFS general substrate transporter"/>
    <property type="match status" value="1"/>
</dbReference>
<evidence type="ECO:0000256" key="6">
    <source>
        <dbReference type="SAM" id="Phobius"/>
    </source>
</evidence>
<feature type="domain" description="Major facilitator superfamily (MFS) profile" evidence="7">
    <location>
        <begin position="31"/>
        <end position="445"/>
    </location>
</feature>
<dbReference type="Gene3D" id="1.20.1250.20">
    <property type="entry name" value="MFS general substrate transporter like domains"/>
    <property type="match status" value="2"/>
</dbReference>